<dbReference type="AlphaFoldDB" id="A0A8S9HHT2"/>
<dbReference type="Proteomes" id="UP000712281">
    <property type="component" value="Unassembled WGS sequence"/>
</dbReference>
<name>A0A8S9HHT2_BRACR</name>
<evidence type="ECO:0000313" key="1">
    <source>
        <dbReference type="EMBL" id="KAF2556126.1"/>
    </source>
</evidence>
<sequence length="223" mass="25294">MLGPHSGIHIDRCQKFCIDRHTFLFSTASSHETDWLLLSKTSLTSAIGSRLTSNRWHWKSNSKIYLVSKYGLTLTVGRSPSIARHLTHLCSSAPQKAPKSPYFSRTYLNLLYLGSIDHRMQRFSNKYLDLQPPSPVRILFVEILMKQALMVVATKSLFCYSNAATVTPRSSVDRCYGMSVDRCYGMSVDRCYGMSVDRCYGLSVDRCYGISVDRHCLRQALSI</sequence>
<reference evidence="1" key="1">
    <citation type="submission" date="2019-12" db="EMBL/GenBank/DDBJ databases">
        <title>Genome sequencing and annotation of Brassica cretica.</title>
        <authorList>
            <person name="Studholme D.J."/>
            <person name="Sarris P.F."/>
        </authorList>
    </citation>
    <scope>NUCLEOTIDE SEQUENCE</scope>
    <source>
        <strain evidence="1">PFS-001/15</strain>
        <tissue evidence="1">Leaf</tissue>
    </source>
</reference>
<gene>
    <name evidence="1" type="ORF">F2Q68_00016420</name>
</gene>
<accession>A0A8S9HHT2</accession>
<evidence type="ECO:0000313" key="2">
    <source>
        <dbReference type="Proteomes" id="UP000712281"/>
    </source>
</evidence>
<proteinExistence type="predicted"/>
<comment type="caution">
    <text evidence="1">The sequence shown here is derived from an EMBL/GenBank/DDBJ whole genome shotgun (WGS) entry which is preliminary data.</text>
</comment>
<dbReference type="EMBL" id="QGKW02001940">
    <property type="protein sequence ID" value="KAF2556126.1"/>
    <property type="molecule type" value="Genomic_DNA"/>
</dbReference>
<organism evidence="1 2">
    <name type="scientific">Brassica cretica</name>
    <name type="common">Mustard</name>
    <dbReference type="NCBI Taxonomy" id="69181"/>
    <lineage>
        <taxon>Eukaryota</taxon>
        <taxon>Viridiplantae</taxon>
        <taxon>Streptophyta</taxon>
        <taxon>Embryophyta</taxon>
        <taxon>Tracheophyta</taxon>
        <taxon>Spermatophyta</taxon>
        <taxon>Magnoliopsida</taxon>
        <taxon>eudicotyledons</taxon>
        <taxon>Gunneridae</taxon>
        <taxon>Pentapetalae</taxon>
        <taxon>rosids</taxon>
        <taxon>malvids</taxon>
        <taxon>Brassicales</taxon>
        <taxon>Brassicaceae</taxon>
        <taxon>Brassiceae</taxon>
        <taxon>Brassica</taxon>
    </lineage>
</organism>
<protein>
    <submittedName>
        <fullName evidence="1">Uncharacterized protein</fullName>
    </submittedName>
</protein>